<evidence type="ECO:0000259" key="12">
    <source>
        <dbReference type="PROSITE" id="PS50990"/>
    </source>
</evidence>
<dbReference type="GO" id="GO:0005886">
    <property type="term" value="C:plasma membrane"/>
    <property type="evidence" value="ECO:0007669"/>
    <property type="project" value="UniProtKB-SubCell"/>
</dbReference>
<dbReference type="Gene3D" id="3.40.50.300">
    <property type="entry name" value="P-loop containing nucleotide triphosphate hydrolases"/>
    <property type="match status" value="1"/>
</dbReference>
<dbReference type="Gene3D" id="3.90.70.10">
    <property type="entry name" value="Cysteine proteinases"/>
    <property type="match status" value="1"/>
</dbReference>
<evidence type="ECO:0000256" key="3">
    <source>
        <dbReference type="ARBA" id="ARBA00022692"/>
    </source>
</evidence>
<keyword evidence="8 9" id="KW-0472">Membrane</keyword>
<dbReference type="PROSITE" id="PS50893">
    <property type="entry name" value="ABC_TRANSPORTER_2"/>
    <property type="match status" value="1"/>
</dbReference>
<dbReference type="GO" id="GO:0005524">
    <property type="term" value="F:ATP binding"/>
    <property type="evidence" value="ECO:0007669"/>
    <property type="project" value="UniProtKB-KW"/>
</dbReference>
<keyword evidence="4" id="KW-0547">Nucleotide-binding</keyword>
<feature type="transmembrane region" description="Helical" evidence="9">
    <location>
        <begin position="174"/>
        <end position="196"/>
    </location>
</feature>
<dbReference type="RefSeq" id="WP_210315537.1">
    <property type="nucleotide sequence ID" value="NZ_BMIF01000008.1"/>
</dbReference>
<feature type="transmembrane region" description="Helical" evidence="9">
    <location>
        <begin position="283"/>
        <end position="306"/>
    </location>
</feature>
<feature type="transmembrane region" description="Helical" evidence="9">
    <location>
        <begin position="208"/>
        <end position="228"/>
    </location>
</feature>
<dbReference type="InterPro" id="IPR036640">
    <property type="entry name" value="ABC1_TM_sf"/>
</dbReference>
<dbReference type="GO" id="GO:0006508">
    <property type="term" value="P:proteolysis"/>
    <property type="evidence" value="ECO:0007669"/>
    <property type="project" value="InterPro"/>
</dbReference>
<keyword evidence="7 9" id="KW-1133">Transmembrane helix</keyword>
<evidence type="ECO:0000256" key="8">
    <source>
        <dbReference type="ARBA" id="ARBA00023136"/>
    </source>
</evidence>
<dbReference type="EMBL" id="BMIF01000008">
    <property type="protein sequence ID" value="GGA71860.1"/>
    <property type="molecule type" value="Genomic_DNA"/>
</dbReference>
<dbReference type="PANTHER" id="PTHR43394">
    <property type="entry name" value="ATP-DEPENDENT PERMEASE MDL1, MITOCHONDRIAL"/>
    <property type="match status" value="1"/>
</dbReference>
<dbReference type="SUPFAM" id="SSF52540">
    <property type="entry name" value="P-loop containing nucleoside triphosphate hydrolases"/>
    <property type="match status" value="1"/>
</dbReference>
<gene>
    <name evidence="13" type="ORF">GCM10011385_27130</name>
</gene>
<reference evidence="13" key="2">
    <citation type="submission" date="2020-09" db="EMBL/GenBank/DDBJ databases">
        <authorList>
            <person name="Sun Q."/>
            <person name="Zhou Y."/>
        </authorList>
    </citation>
    <scope>NUCLEOTIDE SEQUENCE</scope>
    <source>
        <strain evidence="13">CGMCC 1.15320</strain>
    </source>
</reference>
<name>A0A916RVB3_9HYPH</name>
<evidence type="ECO:0000256" key="4">
    <source>
        <dbReference type="ARBA" id="ARBA00022741"/>
    </source>
</evidence>
<dbReference type="InterPro" id="IPR039421">
    <property type="entry name" value="Type_1_exporter"/>
</dbReference>
<dbReference type="Pfam" id="PF00005">
    <property type="entry name" value="ABC_tran"/>
    <property type="match status" value="1"/>
</dbReference>
<dbReference type="Gene3D" id="1.20.1560.10">
    <property type="entry name" value="ABC transporter type 1, transmembrane domain"/>
    <property type="match status" value="1"/>
</dbReference>
<dbReference type="InterPro" id="IPR027417">
    <property type="entry name" value="P-loop_NTPase"/>
</dbReference>
<keyword evidence="14" id="KW-1185">Reference proteome</keyword>
<evidence type="ECO:0000256" key="2">
    <source>
        <dbReference type="ARBA" id="ARBA00005417"/>
    </source>
</evidence>
<comment type="subcellular location">
    <subcellularLocation>
        <location evidence="1">Cell membrane</location>
        <topology evidence="1">Multi-pass membrane protein</topology>
    </subcellularLocation>
</comment>
<dbReference type="GO" id="GO:0008233">
    <property type="term" value="F:peptidase activity"/>
    <property type="evidence" value="ECO:0007669"/>
    <property type="project" value="InterPro"/>
</dbReference>
<organism evidence="13 14">
    <name type="scientific">Nitratireductor aestuarii</name>
    <dbReference type="NCBI Taxonomy" id="1735103"/>
    <lineage>
        <taxon>Bacteria</taxon>
        <taxon>Pseudomonadati</taxon>
        <taxon>Pseudomonadota</taxon>
        <taxon>Alphaproteobacteria</taxon>
        <taxon>Hyphomicrobiales</taxon>
        <taxon>Phyllobacteriaceae</taxon>
        <taxon>Nitratireductor</taxon>
    </lineage>
</organism>
<dbReference type="CDD" id="cd18587">
    <property type="entry name" value="ABC_6TM_LapB_like"/>
    <property type="match status" value="1"/>
</dbReference>
<evidence type="ECO:0000259" key="10">
    <source>
        <dbReference type="PROSITE" id="PS50893"/>
    </source>
</evidence>
<evidence type="ECO:0000313" key="13">
    <source>
        <dbReference type="EMBL" id="GGA71860.1"/>
    </source>
</evidence>
<evidence type="ECO:0000256" key="7">
    <source>
        <dbReference type="ARBA" id="ARBA00022989"/>
    </source>
</evidence>
<feature type="domain" description="Peptidase C39" evidence="12">
    <location>
        <begin position="17"/>
        <end position="141"/>
    </location>
</feature>
<evidence type="ECO:0000259" key="11">
    <source>
        <dbReference type="PROSITE" id="PS50929"/>
    </source>
</evidence>
<dbReference type="Pfam" id="PF00664">
    <property type="entry name" value="ABC_membrane"/>
    <property type="match status" value="1"/>
</dbReference>
<evidence type="ECO:0000256" key="1">
    <source>
        <dbReference type="ARBA" id="ARBA00004651"/>
    </source>
</evidence>
<dbReference type="PROSITE" id="PS50929">
    <property type="entry name" value="ABC_TM1F"/>
    <property type="match status" value="1"/>
</dbReference>
<dbReference type="PANTHER" id="PTHR43394:SF1">
    <property type="entry name" value="ATP-BINDING CASSETTE SUB-FAMILY B MEMBER 10, MITOCHONDRIAL"/>
    <property type="match status" value="1"/>
</dbReference>
<keyword evidence="5" id="KW-0378">Hydrolase</keyword>
<dbReference type="GO" id="GO:0016887">
    <property type="term" value="F:ATP hydrolysis activity"/>
    <property type="evidence" value="ECO:0007669"/>
    <property type="project" value="InterPro"/>
</dbReference>
<feature type="domain" description="ABC transmembrane type-1" evidence="11">
    <location>
        <begin position="177"/>
        <end position="455"/>
    </location>
</feature>
<dbReference type="InterPro" id="IPR017750">
    <property type="entry name" value="ATPase_T1SS"/>
</dbReference>
<dbReference type="NCBIfam" id="TIGR03375">
    <property type="entry name" value="type_I_sec_LssB"/>
    <property type="match status" value="1"/>
</dbReference>
<proteinExistence type="inferred from homology"/>
<dbReference type="InterPro" id="IPR017871">
    <property type="entry name" value="ABC_transporter-like_CS"/>
</dbReference>
<keyword evidence="3 9" id="KW-0812">Transmembrane</keyword>
<dbReference type="PROSITE" id="PS50990">
    <property type="entry name" value="PEPTIDASE_C39"/>
    <property type="match status" value="1"/>
</dbReference>
<comment type="similarity">
    <text evidence="2">Belongs to the ABC transporter superfamily.</text>
</comment>
<dbReference type="InterPro" id="IPR003439">
    <property type="entry name" value="ABC_transporter-like_ATP-bd"/>
</dbReference>
<dbReference type="AlphaFoldDB" id="A0A916RVB3"/>
<sequence length="727" mass="79972">MSQSIAAMVEPQAPEEQPETFNASRWIECLRHVVLHYRIAHSLEGARLAAEADMAKTEEARVRHIARNLGLRVRLTQPDASELSHWQLPVVLALADGNVAVVTAIAKDGTASVLFAEGQGLEQPVPLADLLQQTKYVVLARPARSVADARVDAYIKPFREDWLRRIIARDWRSYISILFASLIANALGLSGIIFSMQVYDRVIPAESFNTLAVLFSGVILCIVFDFAMRRSRMAIIDIVGKRADLQMSDEVFGHALRVRNDARPTSTGSFIAQLRDLEQVREMLTSSAVAAFADLPFFLLFLAIYFMIAGKLVVIPLTALVLLILPGLLLQRRLRAHANEAMRESSLRNAMLVETVQGLEDIKMLQAEHRFQQQWNHYTAVTGAAQLRLRALTNGLNVWTQNVQSGVYALTVFAGAPLVISGDITTGSLVGASILGSRMLAPMSQVTQLLGRFQQARIAKNGLDNIMKMPVDQPEDEQRIEMPRISGKYMLRDAAYRYGEGLPLCLQVRTLNIEAGERVALLGKNGAGKSTLLQAMSGLLRPHEGEILLDDLALHQIDPADVRRDVGLLTQNSRLFHGTLRDNVTLGAPSASSSRVQEALDMVGADAFIRKLPKGLDYHIQEGGLGLSGGQKQAILLARLILRDPSVVLLDEPTAAMDDATERHFIERFGSWSVGKTVIIATHRMRALDVVNRIIMVEGGRIVLDDDKDTALATLSGGNAVRIHKAK</sequence>
<evidence type="ECO:0000256" key="5">
    <source>
        <dbReference type="ARBA" id="ARBA00022801"/>
    </source>
</evidence>
<protein>
    <submittedName>
        <fullName evidence="13">ATP-binding protein</fullName>
    </submittedName>
</protein>
<dbReference type="PROSITE" id="PS00211">
    <property type="entry name" value="ABC_TRANSPORTER_1"/>
    <property type="match status" value="1"/>
</dbReference>
<reference evidence="13" key="1">
    <citation type="journal article" date="2014" name="Int. J. Syst. Evol. Microbiol.">
        <title>Complete genome sequence of Corynebacterium casei LMG S-19264T (=DSM 44701T), isolated from a smear-ripened cheese.</title>
        <authorList>
            <consortium name="US DOE Joint Genome Institute (JGI-PGF)"/>
            <person name="Walter F."/>
            <person name="Albersmeier A."/>
            <person name="Kalinowski J."/>
            <person name="Ruckert C."/>
        </authorList>
    </citation>
    <scope>NUCLEOTIDE SEQUENCE</scope>
    <source>
        <strain evidence="13">CGMCC 1.15320</strain>
    </source>
</reference>
<dbReference type="GO" id="GO:0015421">
    <property type="term" value="F:ABC-type oligopeptide transporter activity"/>
    <property type="evidence" value="ECO:0007669"/>
    <property type="project" value="TreeGrafter"/>
</dbReference>
<dbReference type="InterPro" id="IPR011527">
    <property type="entry name" value="ABC1_TM_dom"/>
</dbReference>
<evidence type="ECO:0000256" key="9">
    <source>
        <dbReference type="SAM" id="Phobius"/>
    </source>
</evidence>
<accession>A0A916RVB3</accession>
<dbReference type="SUPFAM" id="SSF90123">
    <property type="entry name" value="ABC transporter transmembrane region"/>
    <property type="match status" value="1"/>
</dbReference>
<keyword evidence="6 13" id="KW-0067">ATP-binding</keyword>
<dbReference type="SMART" id="SM00382">
    <property type="entry name" value="AAA"/>
    <property type="match status" value="1"/>
</dbReference>
<feature type="transmembrane region" description="Helical" evidence="9">
    <location>
        <begin position="312"/>
        <end position="330"/>
    </location>
</feature>
<evidence type="ECO:0000256" key="6">
    <source>
        <dbReference type="ARBA" id="ARBA00022840"/>
    </source>
</evidence>
<dbReference type="InterPro" id="IPR003593">
    <property type="entry name" value="AAA+_ATPase"/>
</dbReference>
<dbReference type="Proteomes" id="UP000636264">
    <property type="component" value="Unassembled WGS sequence"/>
</dbReference>
<comment type="caution">
    <text evidence="13">The sequence shown here is derived from an EMBL/GenBank/DDBJ whole genome shotgun (WGS) entry which is preliminary data.</text>
</comment>
<feature type="domain" description="ABC transporter" evidence="10">
    <location>
        <begin position="489"/>
        <end position="724"/>
    </location>
</feature>
<evidence type="ECO:0000313" key="14">
    <source>
        <dbReference type="Proteomes" id="UP000636264"/>
    </source>
</evidence>
<dbReference type="InterPro" id="IPR005074">
    <property type="entry name" value="Peptidase_C39"/>
</dbReference>